<reference evidence="2" key="1">
    <citation type="submission" date="2016-11" db="EMBL/GenBank/DDBJ databases">
        <authorList>
            <person name="Varghese N."/>
            <person name="Submissions S."/>
        </authorList>
    </citation>
    <scope>NUCLEOTIDE SEQUENCE [LARGE SCALE GENOMIC DNA]</scope>
    <source>
        <strain evidence="2">DSM 27623</strain>
    </source>
</reference>
<dbReference type="STRING" id="1416779.SAMN05444409_3569"/>
<evidence type="ECO:0000313" key="1">
    <source>
        <dbReference type="EMBL" id="SIO45385.1"/>
    </source>
</evidence>
<evidence type="ECO:0000313" key="2">
    <source>
        <dbReference type="Proteomes" id="UP000185207"/>
    </source>
</evidence>
<proteinExistence type="predicted"/>
<name>A0A1N6JM13_9FLAO</name>
<dbReference type="PROSITE" id="PS51257">
    <property type="entry name" value="PROKAR_LIPOPROTEIN"/>
    <property type="match status" value="1"/>
</dbReference>
<dbReference type="AlphaFoldDB" id="A0A1N6JM13"/>
<gene>
    <name evidence="1" type="ORF">SAMN05444409_3569</name>
</gene>
<organism evidence="1 2">
    <name type="scientific">Epilithonimonas zeae</name>
    <dbReference type="NCBI Taxonomy" id="1416779"/>
    <lineage>
        <taxon>Bacteria</taxon>
        <taxon>Pseudomonadati</taxon>
        <taxon>Bacteroidota</taxon>
        <taxon>Flavobacteriia</taxon>
        <taxon>Flavobacteriales</taxon>
        <taxon>Weeksellaceae</taxon>
        <taxon>Chryseobacterium group</taxon>
        <taxon>Epilithonimonas</taxon>
    </lineage>
</organism>
<dbReference type="OrthoDB" id="1270857at2"/>
<sequence length="250" mass="28136">MKKILLGIALSVVVLQGCKKDRDEEEVVPEISVEEQKTYDDAAAKDFLTKNYLNSKGVITAFDDTVTTDDNEKKLIDYDYKTLPSGVIYIVRPGAQPDPGKEVGTTDVISIFQFAKSYSSAKVDDKIIYNNESTFVNSIASGNVISDTSLLNPTNYFYVKQSVLEAYNKANSTNIGKDFYEIEGFQEGLKYFKSFDLDNSAEYNMQGVIIVPSRAAYGRDNSIYGTAYRNRSFVFNFQLYNTRARKTNEN</sequence>
<dbReference type="EMBL" id="FSRK01000003">
    <property type="protein sequence ID" value="SIO45385.1"/>
    <property type="molecule type" value="Genomic_DNA"/>
</dbReference>
<protein>
    <submittedName>
        <fullName evidence="1">Uncharacterized protein</fullName>
    </submittedName>
</protein>
<dbReference type="Proteomes" id="UP000185207">
    <property type="component" value="Unassembled WGS sequence"/>
</dbReference>
<dbReference type="RefSeq" id="WP_074236687.1">
    <property type="nucleotide sequence ID" value="NZ_FSRK01000003.1"/>
</dbReference>
<keyword evidence="2" id="KW-1185">Reference proteome</keyword>
<accession>A0A1N6JM13</accession>